<gene>
    <name evidence="3" type="ORF">H3V53_36370</name>
</gene>
<dbReference type="Pfam" id="PF11160">
    <property type="entry name" value="Hva1_TUDOR"/>
    <property type="match status" value="1"/>
</dbReference>
<organism evidence="3 4">
    <name type="scientific">Paraburkholderia bengalensis</name>
    <dbReference type="NCBI Taxonomy" id="2747562"/>
    <lineage>
        <taxon>Bacteria</taxon>
        <taxon>Pseudomonadati</taxon>
        <taxon>Pseudomonadota</taxon>
        <taxon>Betaproteobacteria</taxon>
        <taxon>Burkholderiales</taxon>
        <taxon>Burkholderiaceae</taxon>
        <taxon>Paraburkholderia</taxon>
    </lineage>
</organism>
<evidence type="ECO:0000313" key="4">
    <source>
        <dbReference type="Proteomes" id="UP001386437"/>
    </source>
</evidence>
<feature type="domain" description="Hypervirulence associated protein TUDOR" evidence="2">
    <location>
        <begin position="8"/>
        <end position="66"/>
    </location>
</feature>
<keyword evidence="4" id="KW-1185">Reference proteome</keyword>
<feature type="compositionally biased region" description="Basic residues" evidence="1">
    <location>
        <begin position="57"/>
        <end position="72"/>
    </location>
</feature>
<comment type="caution">
    <text evidence="3">The sequence shown here is derived from an EMBL/GenBank/DDBJ whole genome shotgun (WGS) entry which is preliminary data.</text>
</comment>
<name>A0ABU8J3W7_9BURK</name>
<dbReference type="Gene3D" id="2.30.30.1060">
    <property type="match status" value="1"/>
</dbReference>
<protein>
    <submittedName>
        <fullName evidence="3">DUF2945 domain-containing protein</fullName>
    </submittedName>
</protein>
<dbReference type="InterPro" id="IPR021331">
    <property type="entry name" value="Hva1_TUDOR"/>
</dbReference>
<dbReference type="EMBL" id="JACFYJ010000109">
    <property type="protein sequence ID" value="MEI6002404.1"/>
    <property type="molecule type" value="Genomic_DNA"/>
</dbReference>
<feature type="compositionally biased region" description="Basic and acidic residues" evidence="1">
    <location>
        <begin position="32"/>
        <end position="56"/>
    </location>
</feature>
<proteinExistence type="predicted"/>
<reference evidence="3 4" key="1">
    <citation type="journal article" date="2022" name="Arch. Microbiol.">
        <title>Paraburkholderia bengalensis sp. nov. isolated from roots of Oryza sativa, IR64.</title>
        <authorList>
            <person name="Nag P."/>
            <person name="Mondal N."/>
            <person name="Sarkar J."/>
            <person name="Das S."/>
        </authorList>
    </citation>
    <scope>NUCLEOTIDE SEQUENCE [LARGE SCALE GENOMIC DNA]</scope>
    <source>
        <strain evidence="3 4">IR64_4_BI</strain>
    </source>
</reference>
<feature type="region of interest" description="Disordered" evidence="1">
    <location>
        <begin position="28"/>
        <end position="72"/>
    </location>
</feature>
<accession>A0ABU8J3W7</accession>
<dbReference type="Proteomes" id="UP001386437">
    <property type="component" value="Unassembled WGS sequence"/>
</dbReference>
<evidence type="ECO:0000256" key="1">
    <source>
        <dbReference type="SAM" id="MobiDB-lite"/>
    </source>
</evidence>
<sequence>MSREWKAGDRVSWNTPQGMTTGRVVRSISARTHQDGHKVAGSKDDLRYEVESEKSGKRAVHRAQALHKTGAR</sequence>
<evidence type="ECO:0000259" key="2">
    <source>
        <dbReference type="Pfam" id="PF11160"/>
    </source>
</evidence>
<evidence type="ECO:0000313" key="3">
    <source>
        <dbReference type="EMBL" id="MEI6002404.1"/>
    </source>
</evidence>